<dbReference type="Gene3D" id="1.25.40.10">
    <property type="entry name" value="Tetratricopeptide repeat domain"/>
    <property type="match status" value="1"/>
</dbReference>
<evidence type="ECO:0000256" key="3">
    <source>
        <dbReference type="PROSITE-ProRule" id="PRU00339"/>
    </source>
</evidence>
<name>A0A059FKR0_9PROT</name>
<dbReference type="GO" id="GO:0046813">
    <property type="term" value="P:receptor-mediated virion attachment to host cell"/>
    <property type="evidence" value="ECO:0007669"/>
    <property type="project" value="TreeGrafter"/>
</dbReference>
<dbReference type="SUPFAM" id="SSF48452">
    <property type="entry name" value="TPR-like"/>
    <property type="match status" value="1"/>
</dbReference>
<dbReference type="eggNOG" id="COG0457">
    <property type="taxonomic scope" value="Bacteria"/>
</dbReference>
<feature type="repeat" description="TPR" evidence="3">
    <location>
        <begin position="164"/>
        <end position="197"/>
    </location>
</feature>
<gene>
    <name evidence="4" type="ORF">HJA_01940</name>
</gene>
<keyword evidence="5" id="KW-1185">Reference proteome</keyword>
<sequence length="227" mass="24257">MPLLTAAAVSLVLLQSAGERIAAQEQARLEACLAKIETDPDDAYEDGLAWLYQGNRLGARQCTAMALIALGHQAEGAERLKNLANSTDGGTLEQRAAYLSQAGNAWIEAEDPDSALQAFDGALKIAPDAPELLLDRASAHMLLENYDKAIEDLDAVLLRVPGHGEAYQMRGAAWLAKGDPDKAMADVNAAMEADPEDINTLVLRGQVREALRLQADAGGPIERLETD</sequence>
<dbReference type="InterPro" id="IPR019734">
    <property type="entry name" value="TPR_rpt"/>
</dbReference>
<dbReference type="AlphaFoldDB" id="A0A059FKR0"/>
<evidence type="ECO:0000313" key="4">
    <source>
        <dbReference type="EMBL" id="KCZ91260.1"/>
    </source>
</evidence>
<dbReference type="PANTHER" id="PTHR44858">
    <property type="entry name" value="TETRATRICOPEPTIDE REPEAT PROTEIN 6"/>
    <property type="match status" value="1"/>
</dbReference>
<accession>A0A059FKR0</accession>
<dbReference type="Pfam" id="PF13371">
    <property type="entry name" value="TPR_9"/>
    <property type="match status" value="1"/>
</dbReference>
<feature type="repeat" description="TPR" evidence="3">
    <location>
        <begin position="96"/>
        <end position="129"/>
    </location>
</feature>
<reference evidence="4 5" key="1">
    <citation type="journal article" date="2014" name="Antonie Van Leeuwenhoek">
        <title>Hyphomonas beringensis sp. nov. and Hyphomonas chukchiensis sp. nov., isolated from surface seawater of the Bering Sea and Chukchi Sea.</title>
        <authorList>
            <person name="Li C."/>
            <person name="Lai Q."/>
            <person name="Li G."/>
            <person name="Dong C."/>
            <person name="Wang J."/>
            <person name="Liao Y."/>
            <person name="Shao Z."/>
        </authorList>
    </citation>
    <scope>NUCLEOTIDE SEQUENCE [LARGE SCALE GENOMIC DNA]</scope>
    <source>
        <strain evidence="4 5">VP2</strain>
    </source>
</reference>
<keyword evidence="2 3" id="KW-0802">TPR repeat</keyword>
<dbReference type="PANTHER" id="PTHR44858:SF1">
    <property type="entry name" value="UDP-N-ACETYLGLUCOSAMINE--PEPTIDE N-ACETYLGLUCOSAMINYLTRANSFERASE SPINDLY-RELATED"/>
    <property type="match status" value="1"/>
</dbReference>
<evidence type="ECO:0000256" key="1">
    <source>
        <dbReference type="ARBA" id="ARBA00022737"/>
    </source>
</evidence>
<proteinExistence type="predicted"/>
<dbReference type="GO" id="GO:0009279">
    <property type="term" value="C:cell outer membrane"/>
    <property type="evidence" value="ECO:0007669"/>
    <property type="project" value="TreeGrafter"/>
</dbReference>
<dbReference type="STRING" id="1280952.HJA_01940"/>
<protein>
    <submittedName>
        <fullName evidence="4">Uncharacterized protein</fullName>
    </submittedName>
</protein>
<keyword evidence="1" id="KW-0677">Repeat</keyword>
<dbReference type="PROSITE" id="PS50005">
    <property type="entry name" value="TPR"/>
    <property type="match status" value="2"/>
</dbReference>
<dbReference type="RefSeq" id="WP_051597250.1">
    <property type="nucleotide sequence ID" value="NZ_ARYJ01000001.1"/>
</dbReference>
<dbReference type="OrthoDB" id="8480494at2"/>
<organism evidence="4 5">
    <name type="scientific">Hyphomonas jannaschiana VP2</name>
    <dbReference type="NCBI Taxonomy" id="1280952"/>
    <lineage>
        <taxon>Bacteria</taxon>
        <taxon>Pseudomonadati</taxon>
        <taxon>Pseudomonadota</taxon>
        <taxon>Alphaproteobacteria</taxon>
        <taxon>Hyphomonadales</taxon>
        <taxon>Hyphomonadaceae</taxon>
        <taxon>Hyphomonas</taxon>
    </lineage>
</organism>
<dbReference type="InterPro" id="IPR011990">
    <property type="entry name" value="TPR-like_helical_dom_sf"/>
</dbReference>
<dbReference type="PATRIC" id="fig|1280952.3.peg.394"/>
<dbReference type="SMART" id="SM00028">
    <property type="entry name" value="TPR"/>
    <property type="match status" value="3"/>
</dbReference>
<comment type="caution">
    <text evidence="4">The sequence shown here is derived from an EMBL/GenBank/DDBJ whole genome shotgun (WGS) entry which is preliminary data.</text>
</comment>
<dbReference type="Proteomes" id="UP000024816">
    <property type="component" value="Unassembled WGS sequence"/>
</dbReference>
<dbReference type="InterPro" id="IPR050498">
    <property type="entry name" value="Ycf3"/>
</dbReference>
<evidence type="ECO:0000313" key="5">
    <source>
        <dbReference type="Proteomes" id="UP000024816"/>
    </source>
</evidence>
<dbReference type="EMBL" id="ARYJ01000001">
    <property type="protein sequence ID" value="KCZ91260.1"/>
    <property type="molecule type" value="Genomic_DNA"/>
</dbReference>
<evidence type="ECO:0000256" key="2">
    <source>
        <dbReference type="ARBA" id="ARBA00022803"/>
    </source>
</evidence>